<keyword evidence="7 8" id="KW-0472">Membrane</keyword>
<reference evidence="9 10" key="1">
    <citation type="journal article" date="2016" name="Nat. Commun.">
        <title>Thousands of microbial genomes shed light on interconnected biogeochemical processes in an aquifer system.</title>
        <authorList>
            <person name="Anantharaman K."/>
            <person name="Brown C.T."/>
            <person name="Hug L.A."/>
            <person name="Sharon I."/>
            <person name="Castelle C.J."/>
            <person name="Probst A.J."/>
            <person name="Thomas B.C."/>
            <person name="Singh A."/>
            <person name="Wilkins M.J."/>
            <person name="Karaoz U."/>
            <person name="Brodie E.L."/>
            <person name="Williams K.H."/>
            <person name="Hubbard S.S."/>
            <person name="Banfield J.F."/>
        </authorList>
    </citation>
    <scope>NUCLEOTIDE SEQUENCE [LARGE SCALE GENOMIC DNA]</scope>
    <source>
        <strain evidence="10">RIFCSPLOWO2_12_FULL_64_10</strain>
    </source>
</reference>
<dbReference type="InterPro" id="IPR026392">
    <property type="entry name" value="Exo/Archaeosortase_dom"/>
</dbReference>
<evidence type="ECO:0000256" key="7">
    <source>
        <dbReference type="ARBA" id="ARBA00023136"/>
    </source>
</evidence>
<accession>A0A1F6CN62</accession>
<dbReference type="AlphaFoldDB" id="A0A1F6CN62"/>
<evidence type="ECO:0000256" key="8">
    <source>
        <dbReference type="SAM" id="Phobius"/>
    </source>
</evidence>
<dbReference type="GO" id="GO:0006508">
    <property type="term" value="P:proteolysis"/>
    <property type="evidence" value="ECO:0007669"/>
    <property type="project" value="UniProtKB-KW"/>
</dbReference>
<protein>
    <recommendedName>
        <fullName evidence="11">Exosortase H</fullName>
    </recommendedName>
</protein>
<name>A0A1F6CN62_HANXR</name>
<dbReference type="GO" id="GO:0008233">
    <property type="term" value="F:peptidase activity"/>
    <property type="evidence" value="ECO:0007669"/>
    <property type="project" value="UniProtKB-KW"/>
</dbReference>
<evidence type="ECO:0000256" key="4">
    <source>
        <dbReference type="ARBA" id="ARBA00022692"/>
    </source>
</evidence>
<dbReference type="EMBL" id="MFKF01000209">
    <property type="protein sequence ID" value="OGG50322.1"/>
    <property type="molecule type" value="Genomic_DNA"/>
</dbReference>
<keyword evidence="6 8" id="KW-1133">Transmembrane helix</keyword>
<comment type="subcellular location">
    <subcellularLocation>
        <location evidence="1">Cell membrane</location>
        <topology evidence="1">Multi-pass membrane protein</topology>
    </subcellularLocation>
</comment>
<evidence type="ECO:0000313" key="10">
    <source>
        <dbReference type="Proteomes" id="UP000178606"/>
    </source>
</evidence>
<gene>
    <name evidence="9" type="ORF">A3F84_06655</name>
</gene>
<keyword evidence="3" id="KW-0645">Protease</keyword>
<evidence type="ECO:0000256" key="2">
    <source>
        <dbReference type="ARBA" id="ARBA00022475"/>
    </source>
</evidence>
<dbReference type="NCBIfam" id="TIGR04178">
    <property type="entry name" value="exo_archaeo"/>
    <property type="match status" value="1"/>
</dbReference>
<evidence type="ECO:0000256" key="5">
    <source>
        <dbReference type="ARBA" id="ARBA00022801"/>
    </source>
</evidence>
<dbReference type="InterPro" id="IPR019127">
    <property type="entry name" value="Exosortase"/>
</dbReference>
<evidence type="ECO:0000256" key="1">
    <source>
        <dbReference type="ARBA" id="ARBA00004651"/>
    </source>
</evidence>
<keyword evidence="4 8" id="KW-0812">Transmembrane</keyword>
<sequence>MVSTRSQLRIVLTFLLLLGLFNGVYQAEKRLSGRLLDMPYTRLVTALSAYTGDWLLPIPVERRGDIILGSGNTEVMVRGGCNGIEALFLMAAGLLAYPAPRRQRGQALLVYLPILFVLNLLRVAMLLYVMAVHPSYIDTFHYQIGQGVLVIFVFGFWVHYVRRET</sequence>
<dbReference type="GO" id="GO:0005886">
    <property type="term" value="C:plasma membrane"/>
    <property type="evidence" value="ECO:0007669"/>
    <property type="project" value="UniProtKB-SubCell"/>
</dbReference>
<feature type="transmembrane region" description="Helical" evidence="8">
    <location>
        <begin position="109"/>
        <end position="131"/>
    </location>
</feature>
<dbReference type="Proteomes" id="UP000178606">
    <property type="component" value="Unassembled WGS sequence"/>
</dbReference>
<dbReference type="Pfam" id="PF09721">
    <property type="entry name" value="Exosortase_EpsH"/>
    <property type="match status" value="1"/>
</dbReference>
<evidence type="ECO:0008006" key="11">
    <source>
        <dbReference type="Google" id="ProtNLM"/>
    </source>
</evidence>
<evidence type="ECO:0000256" key="6">
    <source>
        <dbReference type="ARBA" id="ARBA00022989"/>
    </source>
</evidence>
<feature type="transmembrane region" description="Helical" evidence="8">
    <location>
        <begin position="75"/>
        <end position="97"/>
    </location>
</feature>
<proteinExistence type="predicted"/>
<comment type="caution">
    <text evidence="9">The sequence shown here is derived from an EMBL/GenBank/DDBJ whole genome shotgun (WGS) entry which is preliminary data.</text>
</comment>
<keyword evidence="2" id="KW-1003">Cell membrane</keyword>
<evidence type="ECO:0000313" key="9">
    <source>
        <dbReference type="EMBL" id="OGG50322.1"/>
    </source>
</evidence>
<feature type="transmembrane region" description="Helical" evidence="8">
    <location>
        <begin position="143"/>
        <end position="161"/>
    </location>
</feature>
<organism evidence="9 10">
    <name type="scientific">Handelsmanbacteria sp. (strain RIFCSPLOWO2_12_FULL_64_10)</name>
    <dbReference type="NCBI Taxonomy" id="1817868"/>
    <lineage>
        <taxon>Bacteria</taxon>
        <taxon>Candidatus Handelsmaniibacteriota</taxon>
    </lineage>
</organism>
<keyword evidence="5" id="KW-0378">Hydrolase</keyword>
<evidence type="ECO:0000256" key="3">
    <source>
        <dbReference type="ARBA" id="ARBA00022670"/>
    </source>
</evidence>